<dbReference type="Proteomes" id="UP000660339">
    <property type="component" value="Unassembled WGS sequence"/>
</dbReference>
<dbReference type="SMART" id="SM00257">
    <property type="entry name" value="LysM"/>
    <property type="match status" value="1"/>
</dbReference>
<protein>
    <recommendedName>
        <fullName evidence="1">LysM domain-containing protein</fullName>
    </recommendedName>
</protein>
<dbReference type="Pfam" id="PF01476">
    <property type="entry name" value="LysM"/>
    <property type="match status" value="1"/>
</dbReference>
<name>A0A8J3PIQ3_9ACTN</name>
<sequence length="43" mass="4624">MRAGDTLTAIAGRYGMTVPALVALNPVVTDPDVTQIDQQLRVR</sequence>
<proteinExistence type="predicted"/>
<dbReference type="CDD" id="cd00118">
    <property type="entry name" value="LysM"/>
    <property type="match status" value="1"/>
</dbReference>
<evidence type="ECO:0000313" key="2">
    <source>
        <dbReference type="EMBL" id="GIG18647.1"/>
    </source>
</evidence>
<reference evidence="2" key="1">
    <citation type="submission" date="2021-01" db="EMBL/GenBank/DDBJ databases">
        <title>Whole genome shotgun sequence of Catellatospora methionotrophica NBRC 14553.</title>
        <authorList>
            <person name="Komaki H."/>
            <person name="Tamura T."/>
        </authorList>
    </citation>
    <scope>NUCLEOTIDE SEQUENCE</scope>
    <source>
        <strain evidence="2">NBRC 14553</strain>
    </source>
</reference>
<dbReference type="InterPro" id="IPR018392">
    <property type="entry name" value="LysM"/>
</dbReference>
<feature type="domain" description="LysM" evidence="1">
    <location>
        <begin position="1"/>
        <end position="42"/>
    </location>
</feature>
<dbReference type="PROSITE" id="PS51782">
    <property type="entry name" value="LYSM"/>
    <property type="match status" value="1"/>
</dbReference>
<dbReference type="AlphaFoldDB" id="A0A8J3PIQ3"/>
<organism evidence="2 3">
    <name type="scientific">Catellatospora methionotrophica</name>
    <dbReference type="NCBI Taxonomy" id="121620"/>
    <lineage>
        <taxon>Bacteria</taxon>
        <taxon>Bacillati</taxon>
        <taxon>Actinomycetota</taxon>
        <taxon>Actinomycetes</taxon>
        <taxon>Micromonosporales</taxon>
        <taxon>Micromonosporaceae</taxon>
        <taxon>Catellatospora</taxon>
    </lineage>
</organism>
<dbReference type="SUPFAM" id="SSF54106">
    <property type="entry name" value="LysM domain"/>
    <property type="match status" value="1"/>
</dbReference>
<evidence type="ECO:0000259" key="1">
    <source>
        <dbReference type="PROSITE" id="PS51782"/>
    </source>
</evidence>
<gene>
    <name evidence="2" type="ORF">Cme02nite_69790</name>
</gene>
<comment type="caution">
    <text evidence="2">The sequence shown here is derived from an EMBL/GenBank/DDBJ whole genome shotgun (WGS) entry which is preliminary data.</text>
</comment>
<evidence type="ECO:0000313" key="3">
    <source>
        <dbReference type="Proteomes" id="UP000660339"/>
    </source>
</evidence>
<dbReference type="InterPro" id="IPR036779">
    <property type="entry name" value="LysM_dom_sf"/>
</dbReference>
<dbReference type="Gene3D" id="3.10.350.10">
    <property type="entry name" value="LysM domain"/>
    <property type="match status" value="1"/>
</dbReference>
<accession>A0A8J3PIQ3</accession>
<dbReference type="EMBL" id="BONJ01000043">
    <property type="protein sequence ID" value="GIG18647.1"/>
    <property type="molecule type" value="Genomic_DNA"/>
</dbReference>
<keyword evidence="3" id="KW-1185">Reference proteome</keyword>